<reference evidence="5 6" key="1">
    <citation type="journal article" date="2014" name="Nat. Commun.">
        <title>Molecular traces of alternative social organization in a termite genome.</title>
        <authorList>
            <person name="Terrapon N."/>
            <person name="Li C."/>
            <person name="Robertson H.M."/>
            <person name="Ji L."/>
            <person name="Meng X."/>
            <person name="Booth W."/>
            <person name="Chen Z."/>
            <person name="Childers C.P."/>
            <person name="Glastad K.M."/>
            <person name="Gokhale K."/>
            <person name="Gowin J."/>
            <person name="Gronenberg W."/>
            <person name="Hermansen R.A."/>
            <person name="Hu H."/>
            <person name="Hunt B.G."/>
            <person name="Huylmans A.K."/>
            <person name="Khalil S.M."/>
            <person name="Mitchell R.D."/>
            <person name="Munoz-Torres M.C."/>
            <person name="Mustard J.A."/>
            <person name="Pan H."/>
            <person name="Reese J.T."/>
            <person name="Scharf M.E."/>
            <person name="Sun F."/>
            <person name="Vogel H."/>
            <person name="Xiao J."/>
            <person name="Yang W."/>
            <person name="Yang Z."/>
            <person name="Yang Z."/>
            <person name="Zhou J."/>
            <person name="Zhu J."/>
            <person name="Brent C.S."/>
            <person name="Elsik C.G."/>
            <person name="Goodisman M.A."/>
            <person name="Liberles D.A."/>
            <person name="Roe R.M."/>
            <person name="Vargo E.L."/>
            <person name="Vilcinskas A."/>
            <person name="Wang J."/>
            <person name="Bornberg-Bauer E."/>
            <person name="Korb J."/>
            <person name="Zhang G."/>
            <person name="Liebig J."/>
        </authorList>
    </citation>
    <scope>NUCLEOTIDE SEQUENCE [LARGE SCALE GENOMIC DNA]</scope>
    <source>
        <tissue evidence="5">Whole organism</tissue>
    </source>
</reference>
<dbReference type="EMBL" id="KK852815">
    <property type="protein sequence ID" value="KDR15817.1"/>
    <property type="molecule type" value="Genomic_DNA"/>
</dbReference>
<dbReference type="FunCoup" id="A0A067RAZ3">
    <property type="interactions" value="2"/>
</dbReference>
<keyword evidence="1" id="KW-0238">DNA-binding</keyword>
<comment type="similarity">
    <text evidence="3">Belongs to the MEIOB family.</text>
</comment>
<dbReference type="OMA" id="IYLKFVV"/>
<accession>A0A067RAZ3</accession>
<dbReference type="InterPro" id="IPR056880">
    <property type="entry name" value="OB_MEIOB_N"/>
</dbReference>
<evidence type="ECO:0000256" key="1">
    <source>
        <dbReference type="ARBA" id="ARBA00023125"/>
    </source>
</evidence>
<name>A0A067RAZ3_ZOONE</name>
<keyword evidence="2" id="KW-0469">Meiosis</keyword>
<gene>
    <name evidence="5" type="ORF">L798_10442</name>
</gene>
<dbReference type="OrthoDB" id="9937820at2759"/>
<dbReference type="eggNOG" id="KOG0851">
    <property type="taxonomic scope" value="Eukaryota"/>
</dbReference>
<dbReference type="InParanoid" id="A0A067RAZ3"/>
<protein>
    <recommendedName>
        <fullName evidence="4">MEIOB-like N-terminal domain-containing protein</fullName>
    </recommendedName>
</protein>
<feature type="domain" description="MEIOB-like N-terminal" evidence="4">
    <location>
        <begin position="4"/>
        <end position="144"/>
    </location>
</feature>
<evidence type="ECO:0000313" key="6">
    <source>
        <dbReference type="Proteomes" id="UP000027135"/>
    </source>
</evidence>
<sequence length="468" mass="52013">MDAGVKRLPIAAVGENMTNVLLVGMIIAKQNPRKVTCKSGPSSGSERSVWNFTLRDSPHDLINATFWGSPDYIQSLADKFHVGHVVEISKPKISLRCCDEQEDRFSPSVTSPFQLTLSEKQTSLVPHEAEYCDEFLYLLHLPTKPPGDYFTLADVYRNGTSIRGEFVNLLVAVRDIGPMRHIKTKDGRDMDCRDVMVFDQTNTGLRVSLWNTETVHRAENWRPRETVLFLADMRLEWNAFRRGMVASDGSRSIVTEDPETPEAAALRMYARTVPLRASAILDQLANSIPDPSSITNVMTVQQVLDRATAGSPDNSGGDDSQFTALLYCLLTKYDLDGCSQLIITKCSQCQMPVQDMCINLECPIGCGAELPRYDVAFDLRIKLSDHTGSLENVRLSGGAAERIIGCTVNEFMSMPLDMKTHLKWKLCLERCAARILVLRSSDRPRPLISLLSCTVADPSEAAACIPVY</sequence>
<dbReference type="Pfam" id="PF24903">
    <property type="entry name" value="OB_MEIOB_N"/>
    <property type="match status" value="1"/>
</dbReference>
<dbReference type="InterPro" id="IPR012340">
    <property type="entry name" value="NA-bd_OB-fold"/>
</dbReference>
<dbReference type="GO" id="GO:0003697">
    <property type="term" value="F:single-stranded DNA binding"/>
    <property type="evidence" value="ECO:0007669"/>
    <property type="project" value="TreeGrafter"/>
</dbReference>
<evidence type="ECO:0000259" key="4">
    <source>
        <dbReference type="Pfam" id="PF24903"/>
    </source>
</evidence>
<dbReference type="GO" id="GO:0008310">
    <property type="term" value="F:single-stranded DNA 3'-5' DNA exonuclease activity"/>
    <property type="evidence" value="ECO:0007669"/>
    <property type="project" value="TreeGrafter"/>
</dbReference>
<dbReference type="PANTHER" id="PTHR21166">
    <property type="entry name" value="CELL DIVISION CONTROL PROTEIN 24 OB DOMAIN-CONTAINING PROTEIN-RELATED"/>
    <property type="match status" value="1"/>
</dbReference>
<dbReference type="InterPro" id="IPR052469">
    <property type="entry name" value="MEIOB"/>
</dbReference>
<evidence type="ECO:0000313" key="5">
    <source>
        <dbReference type="EMBL" id="KDR15817.1"/>
    </source>
</evidence>
<dbReference type="Proteomes" id="UP000027135">
    <property type="component" value="Unassembled WGS sequence"/>
</dbReference>
<dbReference type="AlphaFoldDB" id="A0A067RAZ3"/>
<dbReference type="PANTHER" id="PTHR21166:SF2">
    <property type="entry name" value="CELL DIVISION CONTROL PROTEIN 24 OB DOMAIN-CONTAINING PROTEIN-RELATED"/>
    <property type="match status" value="1"/>
</dbReference>
<dbReference type="Gene3D" id="2.40.50.140">
    <property type="entry name" value="Nucleic acid-binding proteins"/>
    <property type="match status" value="3"/>
</dbReference>
<keyword evidence="6" id="KW-1185">Reference proteome</keyword>
<dbReference type="CDD" id="cd04475">
    <property type="entry name" value="RPA1_DBD_B"/>
    <property type="match status" value="1"/>
</dbReference>
<organism evidence="5 6">
    <name type="scientific">Zootermopsis nevadensis</name>
    <name type="common">Dampwood termite</name>
    <dbReference type="NCBI Taxonomy" id="136037"/>
    <lineage>
        <taxon>Eukaryota</taxon>
        <taxon>Metazoa</taxon>
        <taxon>Ecdysozoa</taxon>
        <taxon>Arthropoda</taxon>
        <taxon>Hexapoda</taxon>
        <taxon>Insecta</taxon>
        <taxon>Pterygota</taxon>
        <taxon>Neoptera</taxon>
        <taxon>Polyneoptera</taxon>
        <taxon>Dictyoptera</taxon>
        <taxon>Blattodea</taxon>
        <taxon>Blattoidea</taxon>
        <taxon>Termitoidae</taxon>
        <taxon>Termopsidae</taxon>
        <taxon>Zootermopsis</taxon>
    </lineage>
</organism>
<dbReference type="STRING" id="136037.A0A067RAZ3"/>
<dbReference type="GO" id="GO:0000712">
    <property type="term" value="P:resolution of meiotic recombination intermediates"/>
    <property type="evidence" value="ECO:0007669"/>
    <property type="project" value="TreeGrafter"/>
</dbReference>
<proteinExistence type="inferred from homology"/>
<dbReference type="SUPFAM" id="SSF50249">
    <property type="entry name" value="Nucleic acid-binding proteins"/>
    <property type="match status" value="3"/>
</dbReference>
<evidence type="ECO:0000256" key="3">
    <source>
        <dbReference type="ARBA" id="ARBA00038329"/>
    </source>
</evidence>
<evidence type="ECO:0000256" key="2">
    <source>
        <dbReference type="ARBA" id="ARBA00023254"/>
    </source>
</evidence>